<dbReference type="PANTHER" id="PTHR42720:SF1">
    <property type="entry name" value="GLYCEROL 3-PHOSPHATE OXIDASE"/>
    <property type="match status" value="1"/>
</dbReference>
<evidence type="ECO:0000313" key="4">
    <source>
        <dbReference type="Proteomes" id="UP000198806"/>
    </source>
</evidence>
<dbReference type="EMBL" id="FOWD01000040">
    <property type="protein sequence ID" value="SFO56304.1"/>
    <property type="molecule type" value="Genomic_DNA"/>
</dbReference>
<accession>A0A1I5I6R1</accession>
<dbReference type="PRINTS" id="PR00420">
    <property type="entry name" value="RNGMNOXGNASE"/>
</dbReference>
<dbReference type="OrthoDB" id="9801699at2"/>
<dbReference type="Pfam" id="PF04324">
    <property type="entry name" value="Fer2_BFD"/>
    <property type="match status" value="1"/>
</dbReference>
<dbReference type="Gene3D" id="1.10.10.1100">
    <property type="entry name" value="BFD-like [2Fe-2S]-binding domain"/>
    <property type="match status" value="1"/>
</dbReference>
<dbReference type="InterPro" id="IPR036188">
    <property type="entry name" value="FAD/NAD-bd_sf"/>
</dbReference>
<dbReference type="InterPro" id="IPR052745">
    <property type="entry name" value="G3P_Oxidase/Oxidoreductase"/>
</dbReference>
<dbReference type="Pfam" id="PF01266">
    <property type="entry name" value="DAO"/>
    <property type="match status" value="1"/>
</dbReference>
<dbReference type="InterPro" id="IPR041854">
    <property type="entry name" value="BFD-like_2Fe2S-bd_dom_sf"/>
</dbReference>
<dbReference type="InterPro" id="IPR006076">
    <property type="entry name" value="FAD-dep_OxRdtase"/>
</dbReference>
<dbReference type="InterPro" id="IPR007419">
    <property type="entry name" value="BFD-like_2Fe2S-bd_dom"/>
</dbReference>
<dbReference type="STRING" id="1527.SAMN04489757_14012"/>
<dbReference type="SUPFAM" id="SSF51905">
    <property type="entry name" value="FAD/NAD(P)-binding domain"/>
    <property type="match status" value="1"/>
</dbReference>
<organism evidence="3 4">
    <name type="scientific">Anaerocolumna aminovalerica</name>
    <dbReference type="NCBI Taxonomy" id="1527"/>
    <lineage>
        <taxon>Bacteria</taxon>
        <taxon>Bacillati</taxon>
        <taxon>Bacillota</taxon>
        <taxon>Clostridia</taxon>
        <taxon>Lachnospirales</taxon>
        <taxon>Lachnospiraceae</taxon>
        <taxon>Anaerocolumna</taxon>
    </lineage>
</organism>
<dbReference type="CDD" id="cd19946">
    <property type="entry name" value="GlpA-like_Fer2_BFD-like"/>
    <property type="match status" value="1"/>
</dbReference>
<evidence type="ECO:0000313" key="3">
    <source>
        <dbReference type="EMBL" id="SFO56304.1"/>
    </source>
</evidence>
<evidence type="ECO:0000259" key="1">
    <source>
        <dbReference type="Pfam" id="PF01266"/>
    </source>
</evidence>
<name>A0A1I5I6R1_9FIRM</name>
<dbReference type="AlphaFoldDB" id="A0A1I5I6R1"/>
<protein>
    <submittedName>
        <fullName evidence="3">Glycerol-3-phosphate dehydrogenase</fullName>
    </submittedName>
</protein>
<dbReference type="Proteomes" id="UP000198806">
    <property type="component" value="Unassembled WGS sequence"/>
</dbReference>
<feature type="domain" description="FAD dependent oxidoreductase" evidence="1">
    <location>
        <begin position="3"/>
        <end position="352"/>
    </location>
</feature>
<keyword evidence="4" id="KW-1185">Reference proteome</keyword>
<sequence length="478" mass="52542">MYDVAIIGAGVAGTFIGRELSKYQLKILIVDRENDVGNETTAANSAIIHAGYDAKANGLKGKFNAPGNAMYDEICEDLDVPFKRIGSLVIGFNDTDHKTIQNLYENGLKNKVPHMRILNHDEVLEMEPHLNNTVYSALYAPTAGIISPWELAIALAENAIENGAELKLETTVTDIKKEEDSYTLITDKGDFTAKYVINCAGVHTDVINNMVAEPYFKIRPKKGNYYVLDKGIDLVNHVIFQCPTDKGKGILIAPTVHGNYLIGPDSEFVEDKDSVATEARCLEYVKETSLLSSTAIPFNKVIRSFAGLRANSDLDDFIIEEAKGAKGFINVAGFESPGLSSIPAVAHYVVELMDKIAGGLTPRADFNPKRRKVVRFNELPEEEKKQLIKENPLYGKVICRCETITEAEIIDSIHRKAGANSVKAVKKRVRPGAGRCQGGFCGPRVVEILARELGVDEKDVPYDSTDAYILTGKTKNEK</sequence>
<proteinExistence type="predicted"/>
<gene>
    <name evidence="3" type="ORF">SAMN04489757_14012</name>
</gene>
<dbReference type="PANTHER" id="PTHR42720">
    <property type="entry name" value="GLYCEROL-3-PHOSPHATE DEHYDROGENASE"/>
    <property type="match status" value="1"/>
</dbReference>
<dbReference type="RefSeq" id="WP_091688185.1">
    <property type="nucleotide sequence ID" value="NZ_BAABFM010000009.1"/>
</dbReference>
<dbReference type="Gene3D" id="3.30.9.10">
    <property type="entry name" value="D-Amino Acid Oxidase, subunit A, domain 2"/>
    <property type="match status" value="1"/>
</dbReference>
<reference evidence="3 4" key="1">
    <citation type="submission" date="2016-10" db="EMBL/GenBank/DDBJ databases">
        <authorList>
            <person name="de Groot N.N."/>
        </authorList>
    </citation>
    <scope>NUCLEOTIDE SEQUENCE [LARGE SCALE GENOMIC DNA]</scope>
    <source>
        <strain evidence="3 4">DSM 1283</strain>
    </source>
</reference>
<evidence type="ECO:0000259" key="2">
    <source>
        <dbReference type="Pfam" id="PF04324"/>
    </source>
</evidence>
<feature type="domain" description="BFD-like [2Fe-2S]-binding" evidence="2">
    <location>
        <begin position="397"/>
        <end position="451"/>
    </location>
</feature>
<dbReference type="Gene3D" id="3.50.50.60">
    <property type="entry name" value="FAD/NAD(P)-binding domain"/>
    <property type="match status" value="1"/>
</dbReference>